<dbReference type="Proteomes" id="UP000005951">
    <property type="component" value="Unassembled WGS sequence"/>
</dbReference>
<gene>
    <name evidence="3" type="ORF">WSS_A32400</name>
</gene>
<dbReference type="GO" id="GO:0044550">
    <property type="term" value="P:secondary metabolite biosynthetic process"/>
    <property type="evidence" value="ECO:0007669"/>
    <property type="project" value="TreeGrafter"/>
</dbReference>
<dbReference type="Gene3D" id="3.40.50.980">
    <property type="match status" value="2"/>
</dbReference>
<dbReference type="SUPFAM" id="SSF52777">
    <property type="entry name" value="CoA-dependent acyltransferases"/>
    <property type="match status" value="2"/>
</dbReference>
<reference evidence="3 4" key="1">
    <citation type="journal article" date="2013" name="Genome Announc.">
        <title>Draft Genome Sequence of Rhodococcus opacus Strain M213 Shows a Diverse Catabolic Potential.</title>
        <authorList>
            <person name="Pathak A."/>
            <person name="Green S.J."/>
            <person name="Ogram A."/>
            <person name="Chauhan A."/>
        </authorList>
    </citation>
    <scope>NUCLEOTIDE SEQUENCE [LARGE SCALE GENOMIC DNA]</scope>
    <source>
        <strain evidence="3 4">M213</strain>
    </source>
</reference>
<dbReference type="Gene3D" id="3.30.559.10">
    <property type="entry name" value="Chloramphenicol acetyltransferase-like domain"/>
    <property type="match status" value="1"/>
</dbReference>
<feature type="domain" description="Condensation" evidence="2">
    <location>
        <begin position="15"/>
        <end position="446"/>
    </location>
</feature>
<dbReference type="UniPathway" id="UPA00011"/>
<feature type="domain" description="AMP-dependent synthetase/ligase" evidence="1">
    <location>
        <begin position="471"/>
        <end position="778"/>
    </location>
</feature>
<name>K8XJR7_RHOOP</name>
<dbReference type="GO" id="GO:0043041">
    <property type="term" value="P:amino acid activation for nonribosomal peptide biosynthetic process"/>
    <property type="evidence" value="ECO:0007669"/>
    <property type="project" value="TreeGrafter"/>
</dbReference>
<dbReference type="GO" id="GO:0031177">
    <property type="term" value="F:phosphopantetheine binding"/>
    <property type="evidence" value="ECO:0007669"/>
    <property type="project" value="TreeGrafter"/>
</dbReference>
<comment type="caution">
    <text evidence="3">The sequence shown here is derived from an EMBL/GenBank/DDBJ whole genome shotgun (WGS) entry which is preliminary data.</text>
</comment>
<dbReference type="GO" id="GO:0005737">
    <property type="term" value="C:cytoplasm"/>
    <property type="evidence" value="ECO:0007669"/>
    <property type="project" value="TreeGrafter"/>
</dbReference>
<evidence type="ECO:0000313" key="3">
    <source>
        <dbReference type="EMBL" id="EKT78502.1"/>
    </source>
</evidence>
<sequence>MALHTSALSDAAGEQFPLSAAQRGIWFAQKVSKSVPINIAQYVEIDGELVADVFAEAVQSAARELRSPYLRLIEVDGQPLQVVDTGAGYDGSVVDFCSEPNPAAAALEWMQADYSAPIDLLEDILADTKLLRVSRRHYYWYSRMHHIAIDGYGGLTATARAAERYNAIIDGREPAPLAAIGLQDIYEGELAYRNSDRFASDREYWLDHAKGLPAPLSLTGRTAPAAPYDLVAACVLPVRLASLLDSAADAHRVSTAQIVVAALGSFLARMTSSEETVLSLPVTARTTAALKRSAGMVANVLPIRLAAGPTSTVRDLVDLSRRELTGALRHQRYRYEDIRRDAGLSGAASSTFGPVVNMMFFDSEIRLGDAGGRYHILRSGLLEDLQVNLVQSGSNSPLSIEFHGNPHLYSQRELAHHHRRFLAYLERFVTAPPQSSVGDIDLLDDADLVLVPGHGPQAEPPVLLPDLLSTAATIEPEATALVFGETEISYRELDERSNRLARRLIGLGVGPESRVVLAFGRSIDLWVAVWAVAKSGAAFVPLDSDAPPERVGHILEDIGAEVGLTEGNVNNSLPRQVNWLRLGDPSLESETAPLPLTPIRNPERVAPLRIDNPAYVIYTSGSTGTPKGVAVSHRGLANLATEERERYAVSPAARVLQVASPAFDASVLELLLAHASGATLVVSPPLVFGADQITDLLREQRITHAFVTPGVLKSMDPTSLDDLRVMITGGDRCPPELIDGWSAGRTFHNAYGPTEATVLATAATLVSEHAVTIGGPIRG</sequence>
<proteinExistence type="predicted"/>
<feature type="non-terminal residue" evidence="3">
    <location>
        <position position="779"/>
    </location>
</feature>
<dbReference type="PROSITE" id="PS00455">
    <property type="entry name" value="AMP_BINDING"/>
    <property type="match status" value="1"/>
</dbReference>
<dbReference type="Gene3D" id="3.30.559.30">
    <property type="entry name" value="Nonribosomal peptide synthetase, condensation domain"/>
    <property type="match status" value="1"/>
</dbReference>
<accession>K8XJR7</accession>
<dbReference type="PANTHER" id="PTHR45527:SF1">
    <property type="entry name" value="FATTY ACID SYNTHASE"/>
    <property type="match status" value="1"/>
</dbReference>
<dbReference type="AlphaFoldDB" id="K8XJR7"/>
<dbReference type="FunFam" id="3.40.50.980:FF:000001">
    <property type="entry name" value="Non-ribosomal peptide synthetase"/>
    <property type="match status" value="1"/>
</dbReference>
<organism evidence="3 4">
    <name type="scientific">Rhodococcus opacus M213</name>
    <dbReference type="NCBI Taxonomy" id="1129896"/>
    <lineage>
        <taxon>Bacteria</taxon>
        <taxon>Bacillati</taxon>
        <taxon>Actinomycetota</taxon>
        <taxon>Actinomycetes</taxon>
        <taxon>Mycobacteriales</taxon>
        <taxon>Nocardiaceae</taxon>
        <taxon>Rhodococcus</taxon>
    </lineage>
</organism>
<dbReference type="EMBL" id="AJYC02000105">
    <property type="protein sequence ID" value="EKT78502.1"/>
    <property type="molecule type" value="Genomic_DNA"/>
</dbReference>
<dbReference type="InterPro" id="IPR000873">
    <property type="entry name" value="AMP-dep_synth/lig_dom"/>
</dbReference>
<dbReference type="GO" id="GO:0008610">
    <property type="term" value="P:lipid biosynthetic process"/>
    <property type="evidence" value="ECO:0007669"/>
    <property type="project" value="UniProtKB-ARBA"/>
</dbReference>
<dbReference type="GO" id="GO:0003824">
    <property type="term" value="F:catalytic activity"/>
    <property type="evidence" value="ECO:0007669"/>
    <property type="project" value="InterPro"/>
</dbReference>
<protein>
    <submittedName>
        <fullName evidence="3">Non-ribosomal peptide synthetase</fullName>
    </submittedName>
</protein>
<evidence type="ECO:0000259" key="1">
    <source>
        <dbReference type="Pfam" id="PF00501"/>
    </source>
</evidence>
<evidence type="ECO:0000313" key="4">
    <source>
        <dbReference type="Proteomes" id="UP000005951"/>
    </source>
</evidence>
<dbReference type="InterPro" id="IPR023213">
    <property type="entry name" value="CAT-like_dom_sf"/>
</dbReference>
<dbReference type="Pfam" id="PF00501">
    <property type="entry name" value="AMP-binding"/>
    <property type="match status" value="1"/>
</dbReference>
<dbReference type="InterPro" id="IPR020845">
    <property type="entry name" value="AMP-binding_CS"/>
</dbReference>
<dbReference type="SUPFAM" id="SSF56801">
    <property type="entry name" value="Acetyl-CoA synthetase-like"/>
    <property type="match status" value="1"/>
</dbReference>
<dbReference type="RefSeq" id="WP_005262417.1">
    <property type="nucleotide sequence ID" value="NZ_AJYC02000105.1"/>
</dbReference>
<dbReference type="Pfam" id="PF00668">
    <property type="entry name" value="Condensation"/>
    <property type="match status" value="1"/>
</dbReference>
<dbReference type="InterPro" id="IPR001242">
    <property type="entry name" value="Condensation_dom"/>
</dbReference>
<dbReference type="PANTHER" id="PTHR45527">
    <property type="entry name" value="NONRIBOSOMAL PEPTIDE SYNTHETASE"/>
    <property type="match status" value="1"/>
</dbReference>
<evidence type="ECO:0000259" key="2">
    <source>
        <dbReference type="Pfam" id="PF00668"/>
    </source>
</evidence>